<evidence type="ECO:0000256" key="4">
    <source>
        <dbReference type="ARBA" id="ARBA00022490"/>
    </source>
</evidence>
<feature type="domain" description="UBA" evidence="9">
    <location>
        <begin position="377"/>
        <end position="416"/>
    </location>
</feature>
<dbReference type="GO" id="GO:0036435">
    <property type="term" value="F:K48-linked polyubiquitin modification-dependent protein binding"/>
    <property type="evidence" value="ECO:0007669"/>
    <property type="project" value="EnsemblFungi"/>
</dbReference>
<dbReference type="SUPFAM" id="SSF46934">
    <property type="entry name" value="UBA-like"/>
    <property type="match status" value="1"/>
</dbReference>
<comment type="subcellular location">
    <subcellularLocation>
        <location evidence="1">Cytoplasm</location>
    </subcellularLocation>
</comment>
<dbReference type="InterPro" id="IPR015940">
    <property type="entry name" value="UBA"/>
</dbReference>
<dbReference type="PANTHER" id="PTHR12917">
    <property type="entry name" value="ASPARTYL PROTEASE DDI-RELATED"/>
    <property type="match status" value="1"/>
</dbReference>
<feature type="compositionally biased region" description="Polar residues" evidence="8">
    <location>
        <begin position="365"/>
        <end position="377"/>
    </location>
</feature>
<dbReference type="GeneID" id="13882909"/>
<sequence length="416" mass="46711">MNLTVSNEVTEQIYGPVEVNEDMTLSDLIALLELDCGFDTNKSDLYHNMDILNVNDDKDKLLKDLQIVDDDLLLIRNRITVVNPSELNDEEYVEQFRRELLQNQYLRQQLTAQIPGLEQMLQDRQLFFDRLSPVILQRRYADTAQLQSNPFGIPQDEYTKLMNDPETPENKKRLDELINQRAIDEQLRNAYEYTPEVFATVTMLYISLEINGQPVKAFVDSGAQMTIMSSRLAEQTGLSKLIDKRFIGEAHGVGTGKILGRIHQAQIRIETQYIPSSFVVLDTQIDLLIGLDMLKRHQACIDLEKNVLRIAGVETKFLGEADIPKDFESATTNTLKSTESASETSGTSATKTRQINAPQPGAVATPSTVPTSSHANTYPENTIKQLMDLGFSRNEVIKALDATGGNADFAASFLFN</sequence>
<dbReference type="HOGENOM" id="CLU_020435_2_0_1"/>
<evidence type="ECO:0000256" key="8">
    <source>
        <dbReference type="SAM" id="MobiDB-lite"/>
    </source>
</evidence>
<dbReference type="eggNOG" id="KOG0012">
    <property type="taxonomic scope" value="Eukaryota"/>
</dbReference>
<dbReference type="Pfam" id="PF00627">
    <property type="entry name" value="UBA"/>
    <property type="match status" value="1"/>
</dbReference>
<keyword evidence="6" id="KW-0064">Aspartyl protease</keyword>
<dbReference type="EMBL" id="HE650822">
    <property type="protein sequence ID" value="CCF56528.1"/>
    <property type="molecule type" value="Genomic_DNA"/>
</dbReference>
<keyword evidence="7" id="KW-0378">Hydrolase</keyword>
<dbReference type="SUPFAM" id="SSF50630">
    <property type="entry name" value="Acid proteases"/>
    <property type="match status" value="1"/>
</dbReference>
<dbReference type="CDD" id="cd05479">
    <property type="entry name" value="RP_DDI"/>
    <property type="match status" value="1"/>
</dbReference>
<dbReference type="STRING" id="1071382.H2AQ78"/>
<dbReference type="InterPro" id="IPR009060">
    <property type="entry name" value="UBA-like_sf"/>
</dbReference>
<organism evidence="11 12">
    <name type="scientific">Kazachstania africana (strain ATCC 22294 / BCRC 22015 / CBS 2517 / CECT 1963 / NBRC 1671 / NRRL Y-8276)</name>
    <name type="common">Yeast</name>
    <name type="synonym">Kluyveromyces africanus</name>
    <dbReference type="NCBI Taxonomy" id="1071382"/>
    <lineage>
        <taxon>Eukaryota</taxon>
        <taxon>Fungi</taxon>
        <taxon>Dikarya</taxon>
        <taxon>Ascomycota</taxon>
        <taxon>Saccharomycotina</taxon>
        <taxon>Saccharomycetes</taxon>
        <taxon>Saccharomycetales</taxon>
        <taxon>Saccharomycetaceae</taxon>
        <taxon>Kazachstania</taxon>
    </lineage>
</organism>
<dbReference type="FunFam" id="2.40.70.10:FF:000072">
    <property type="entry name" value="DNA damage-inducible protein"/>
    <property type="match status" value="1"/>
</dbReference>
<evidence type="ECO:0000313" key="11">
    <source>
        <dbReference type="EMBL" id="CCF56528.1"/>
    </source>
</evidence>
<dbReference type="GO" id="GO:0000149">
    <property type="term" value="F:SNARE binding"/>
    <property type="evidence" value="ECO:0007669"/>
    <property type="project" value="EnsemblFungi"/>
</dbReference>
<evidence type="ECO:0000256" key="5">
    <source>
        <dbReference type="ARBA" id="ARBA00022670"/>
    </source>
</evidence>
<dbReference type="FunCoup" id="H2AQ78">
    <property type="interactions" value="302"/>
</dbReference>
<feature type="compositionally biased region" description="Low complexity" evidence="8">
    <location>
        <begin position="336"/>
        <end position="352"/>
    </location>
</feature>
<evidence type="ECO:0000256" key="1">
    <source>
        <dbReference type="ARBA" id="ARBA00004496"/>
    </source>
</evidence>
<dbReference type="Proteomes" id="UP000005220">
    <property type="component" value="Chromosome 2"/>
</dbReference>
<dbReference type="Pfam" id="PF09668">
    <property type="entry name" value="Asp_protease"/>
    <property type="match status" value="1"/>
</dbReference>
<comment type="similarity">
    <text evidence="2">Belongs to the DDI1 family.</text>
</comment>
<dbReference type="GO" id="GO:0005886">
    <property type="term" value="C:plasma membrane"/>
    <property type="evidence" value="ECO:0007669"/>
    <property type="project" value="EnsemblFungi"/>
</dbReference>
<dbReference type="AlphaFoldDB" id="H2AQ78"/>
<dbReference type="InterPro" id="IPR001995">
    <property type="entry name" value="Peptidase_A2_cat"/>
</dbReference>
<dbReference type="GO" id="GO:0030674">
    <property type="term" value="F:protein-macromolecule adaptor activity"/>
    <property type="evidence" value="ECO:0007669"/>
    <property type="project" value="EnsemblFungi"/>
</dbReference>
<dbReference type="PROSITE" id="PS50175">
    <property type="entry name" value="ASP_PROT_RETROV"/>
    <property type="match status" value="1"/>
</dbReference>
<evidence type="ECO:0000256" key="3">
    <source>
        <dbReference type="ARBA" id="ARBA00021491"/>
    </source>
</evidence>
<evidence type="ECO:0000256" key="2">
    <source>
        <dbReference type="ARBA" id="ARBA00009136"/>
    </source>
</evidence>
<dbReference type="OrthoDB" id="1047367at2759"/>
<dbReference type="KEGG" id="kaf:KAFR_0B02300"/>
<dbReference type="SMART" id="SM00165">
    <property type="entry name" value="UBA"/>
    <property type="match status" value="1"/>
</dbReference>
<dbReference type="GO" id="GO:0043328">
    <property type="term" value="P:protein transport to vacuole involved in ubiquitin-dependent protein catabolic process via the multivesicular body sorting pathway"/>
    <property type="evidence" value="ECO:0007669"/>
    <property type="project" value="EnsemblFungi"/>
</dbReference>
<evidence type="ECO:0000259" key="9">
    <source>
        <dbReference type="PROSITE" id="PS50030"/>
    </source>
</evidence>
<dbReference type="MEROPS" id="A28.001"/>
<dbReference type="GO" id="GO:0005737">
    <property type="term" value="C:cytoplasm"/>
    <property type="evidence" value="ECO:0007669"/>
    <property type="project" value="UniProtKB-SubCell"/>
</dbReference>
<reference evidence="11 12" key="1">
    <citation type="journal article" date="2011" name="Proc. Natl. Acad. Sci. U.S.A.">
        <title>Evolutionary erosion of yeast sex chromosomes by mating-type switching accidents.</title>
        <authorList>
            <person name="Gordon J.L."/>
            <person name="Armisen D."/>
            <person name="Proux-Wera E."/>
            <person name="Oheigeartaigh S.S."/>
            <person name="Byrne K.P."/>
            <person name="Wolfe K.H."/>
        </authorList>
    </citation>
    <scope>NUCLEOTIDE SEQUENCE [LARGE SCALE GENOMIC DNA]</scope>
    <source>
        <strain evidence="12">ATCC 22294 / BCRC 22015 / CBS 2517 / CECT 1963 / NBRC 1671 / NRRL Y-8276</strain>
    </source>
</reference>
<dbReference type="CDD" id="cd14309">
    <property type="entry name" value="UBA_scDdi1_like"/>
    <property type="match status" value="1"/>
</dbReference>
<dbReference type="GO" id="GO:0009306">
    <property type="term" value="P:protein secretion"/>
    <property type="evidence" value="ECO:0007669"/>
    <property type="project" value="EnsemblFungi"/>
</dbReference>
<evidence type="ECO:0000256" key="6">
    <source>
        <dbReference type="ARBA" id="ARBA00022750"/>
    </source>
</evidence>
<dbReference type="Gene3D" id="2.40.70.10">
    <property type="entry name" value="Acid Proteases"/>
    <property type="match status" value="1"/>
</dbReference>
<dbReference type="GO" id="GO:0004190">
    <property type="term" value="F:aspartic-type endopeptidase activity"/>
    <property type="evidence" value="ECO:0007669"/>
    <property type="project" value="UniProtKB-KW"/>
</dbReference>
<feature type="region of interest" description="Disordered" evidence="8">
    <location>
        <begin position="329"/>
        <end position="377"/>
    </location>
</feature>
<proteinExistence type="inferred from homology"/>
<dbReference type="InterPro" id="IPR021109">
    <property type="entry name" value="Peptidase_aspartic_dom_sf"/>
</dbReference>
<dbReference type="GO" id="GO:0043130">
    <property type="term" value="F:ubiquitin binding"/>
    <property type="evidence" value="ECO:0007669"/>
    <property type="project" value="EnsemblFungi"/>
</dbReference>
<keyword evidence="4" id="KW-0963">Cytoplasm</keyword>
<protein>
    <recommendedName>
        <fullName evidence="3">DNA damage-inducible protein 1</fullName>
    </recommendedName>
</protein>
<keyword evidence="5" id="KW-0645">Protease</keyword>
<dbReference type="InterPro" id="IPR033882">
    <property type="entry name" value="DDI1_N"/>
</dbReference>
<dbReference type="PANTHER" id="PTHR12917:SF1">
    <property type="entry name" value="AT13091P"/>
    <property type="match status" value="1"/>
</dbReference>
<dbReference type="GO" id="GO:0045740">
    <property type="term" value="P:positive regulation of DNA replication"/>
    <property type="evidence" value="ECO:0007669"/>
    <property type="project" value="EnsemblFungi"/>
</dbReference>
<keyword evidence="12" id="KW-1185">Reference proteome</keyword>
<evidence type="ECO:0000259" key="10">
    <source>
        <dbReference type="PROSITE" id="PS50175"/>
    </source>
</evidence>
<gene>
    <name evidence="11" type="primary">KAFR0B02300</name>
    <name evidence="11" type="ORF">KAFR_0B02300</name>
</gene>
<dbReference type="PROSITE" id="PS50030">
    <property type="entry name" value="UBA"/>
    <property type="match status" value="1"/>
</dbReference>
<evidence type="ECO:0000313" key="12">
    <source>
        <dbReference type="Proteomes" id="UP000005220"/>
    </source>
</evidence>
<dbReference type="GO" id="GO:1904855">
    <property type="term" value="F:proteasome regulatory particle binding"/>
    <property type="evidence" value="ECO:0007669"/>
    <property type="project" value="EnsemblFungi"/>
</dbReference>
<dbReference type="Gene3D" id="1.10.8.10">
    <property type="entry name" value="DNA helicase RuvA subunit, C-terminal domain"/>
    <property type="match status" value="1"/>
</dbReference>
<feature type="domain" description="Peptidase A2" evidence="10">
    <location>
        <begin position="215"/>
        <end position="293"/>
    </location>
</feature>
<dbReference type="RefSeq" id="XP_003955663.1">
    <property type="nucleotide sequence ID" value="XM_003955614.1"/>
</dbReference>
<evidence type="ECO:0000256" key="7">
    <source>
        <dbReference type="ARBA" id="ARBA00022801"/>
    </source>
</evidence>
<name>H2AQ78_KAZAF</name>
<dbReference type="CDD" id="cd01796">
    <property type="entry name" value="Ubl_Ddi1_like"/>
    <property type="match status" value="1"/>
</dbReference>
<dbReference type="InterPro" id="IPR019103">
    <property type="entry name" value="Peptidase_aspartic_DDI1-type"/>
</dbReference>
<accession>H2AQ78</accession>
<dbReference type="Gene3D" id="3.10.20.90">
    <property type="entry name" value="Phosphatidylinositol 3-kinase Catalytic Subunit, Chain A, domain 1"/>
    <property type="match status" value="1"/>
</dbReference>
<dbReference type="InParanoid" id="H2AQ78"/>